<keyword evidence="1 3" id="KW-0056">Arginine metabolism</keyword>
<evidence type="ECO:0000256" key="1">
    <source>
        <dbReference type="ARBA" id="ARBA00022503"/>
    </source>
</evidence>
<feature type="binding site" evidence="3">
    <location>
        <position position="259"/>
    </location>
    <ligand>
        <name>substrate</name>
    </ligand>
</feature>
<evidence type="ECO:0000256" key="3">
    <source>
        <dbReference type="HAMAP-Rule" id="MF_01172"/>
    </source>
</evidence>
<dbReference type="SUPFAM" id="SSF55909">
    <property type="entry name" value="Pentein"/>
    <property type="match status" value="1"/>
</dbReference>
<dbReference type="Gene3D" id="3.75.10.20">
    <property type="entry name" value="Succinylarginine dihydrolase"/>
    <property type="match status" value="1"/>
</dbReference>
<reference evidence="6" key="1">
    <citation type="journal article" date="2019" name="Int. J. Syst. Evol. Microbiol.">
        <title>The Global Catalogue of Microorganisms (GCM) 10K type strain sequencing project: providing services to taxonomists for standard genome sequencing and annotation.</title>
        <authorList>
            <consortium name="The Broad Institute Genomics Platform"/>
            <consortium name="The Broad Institute Genome Sequencing Center for Infectious Disease"/>
            <person name="Wu L."/>
            <person name="Ma J."/>
        </authorList>
    </citation>
    <scope>NUCLEOTIDE SEQUENCE [LARGE SCALE GENOMIC DNA]</scope>
    <source>
        <strain evidence="6">JCM 19134</strain>
    </source>
</reference>
<dbReference type="EMBL" id="BAABLX010000027">
    <property type="protein sequence ID" value="GAA4948213.1"/>
    <property type="molecule type" value="Genomic_DNA"/>
</dbReference>
<comment type="catalytic activity">
    <reaction evidence="3">
        <text>N(2)-succinyl-L-arginine + 2 H2O + 2 H(+) = N(2)-succinyl-L-ornithine + 2 NH4(+) + CO2</text>
        <dbReference type="Rhea" id="RHEA:19533"/>
        <dbReference type="ChEBI" id="CHEBI:15377"/>
        <dbReference type="ChEBI" id="CHEBI:15378"/>
        <dbReference type="ChEBI" id="CHEBI:16526"/>
        <dbReference type="ChEBI" id="CHEBI:28938"/>
        <dbReference type="ChEBI" id="CHEBI:58241"/>
        <dbReference type="ChEBI" id="CHEBI:58514"/>
        <dbReference type="EC" id="3.5.3.23"/>
    </reaction>
</comment>
<comment type="caution">
    <text evidence="5">The sequence shown here is derived from an EMBL/GenBank/DDBJ whole genome shotgun (WGS) entry which is preliminary data.</text>
</comment>
<feature type="binding site" evidence="3">
    <location>
        <position position="377"/>
    </location>
    <ligand>
        <name>substrate</name>
    </ligand>
</feature>
<dbReference type="NCBIfam" id="TIGR03241">
    <property type="entry name" value="arg_catab_astB"/>
    <property type="match status" value="1"/>
</dbReference>
<evidence type="ECO:0000256" key="4">
    <source>
        <dbReference type="NCBIfam" id="TIGR03241"/>
    </source>
</evidence>
<organism evidence="5 6">
    <name type="scientific">Halioxenophilus aromaticivorans</name>
    <dbReference type="NCBI Taxonomy" id="1306992"/>
    <lineage>
        <taxon>Bacteria</taxon>
        <taxon>Pseudomonadati</taxon>
        <taxon>Pseudomonadota</taxon>
        <taxon>Gammaproteobacteria</taxon>
        <taxon>Alteromonadales</taxon>
        <taxon>Alteromonadaceae</taxon>
        <taxon>Halioxenophilus</taxon>
    </lineage>
</organism>
<feature type="binding site" evidence="3">
    <location>
        <position position="221"/>
    </location>
    <ligand>
        <name>substrate</name>
    </ligand>
</feature>
<keyword evidence="6" id="KW-1185">Reference proteome</keyword>
<dbReference type="NCBIfam" id="NF009789">
    <property type="entry name" value="PRK13281.1"/>
    <property type="match status" value="1"/>
</dbReference>
<dbReference type="GO" id="GO:0019545">
    <property type="term" value="P:L-arginine catabolic process to succinate"/>
    <property type="evidence" value="ECO:0007669"/>
    <property type="project" value="UniProtKB-UniRule"/>
</dbReference>
<sequence length="464" mass="50929">MTQLDAGPTAFEVNFDGLVGPTHNYGGLAHGNIASGNNAGLVASPKLAALQGLEKMKALADRGLKQAVLPPHDRPHISTLKRLGFTGTSDADVLSRALARSPEIVQGVYSASNMWVANAATVSPYPDTVDGKTHFTTANLSSMFHRSIEAPTTERILKSIFTGGSYQHHSALPAGAHFSDEGAANHSRLGVDYGHAGVEFFVYGASAFNKAAPRPARFPARQTLEACQAIARHHGLQDDRCVFAQQNPEAIDAGVFHNDVIAVANANVLFYHQQAFLNTDEVRSQLDAAYRALKLPDGSGIHFIEVPAMEVPIEDAVNSYLFNSQLLRMPGKQGTTIIVPLECKHLRRVHDYLQWLEADHPAIDQVIYFDLRQSMRNGGGPACLRLRVVMSEQQIQDCKARVFMDDALYEDLVAWVNRHYRDELSAQDLHDPALMQESQTALDELVGLLRLQTDQTGPVYDFQR</sequence>
<feature type="active site" evidence="3">
    <location>
        <position position="181"/>
    </location>
</feature>
<dbReference type="HAMAP" id="MF_01172">
    <property type="entry name" value="AstB"/>
    <property type="match status" value="1"/>
</dbReference>
<dbReference type="Pfam" id="PF04996">
    <property type="entry name" value="AstB"/>
    <property type="match status" value="1"/>
</dbReference>
<dbReference type="PANTHER" id="PTHR30420:SF2">
    <property type="entry name" value="N-SUCCINYLARGININE DIHYDROLASE"/>
    <property type="match status" value="1"/>
</dbReference>
<dbReference type="RefSeq" id="WP_345423991.1">
    <property type="nucleotide sequence ID" value="NZ_AP031496.1"/>
</dbReference>
<gene>
    <name evidence="3 5" type="primary">astB</name>
    <name evidence="5" type="ORF">GCM10025791_30180</name>
</gene>
<comment type="function">
    <text evidence="3">Catalyzes the hydrolysis of N(2)-succinylarginine into N(2)-succinylornithine, ammonia and CO(2).</text>
</comment>
<evidence type="ECO:0000313" key="6">
    <source>
        <dbReference type="Proteomes" id="UP001409585"/>
    </source>
</evidence>
<name>A0AAV3U4Y7_9ALTE</name>
<keyword evidence="2 3" id="KW-0378">Hydrolase</keyword>
<accession>A0AAV3U4Y7</accession>
<feature type="binding site" evidence="3">
    <location>
        <begin position="26"/>
        <end position="35"/>
    </location>
    <ligand>
        <name>substrate</name>
    </ligand>
</feature>
<feature type="active site" description="Nucleophile" evidence="3">
    <location>
        <position position="383"/>
    </location>
</feature>
<dbReference type="InterPro" id="IPR007079">
    <property type="entry name" value="SuccinylArg_d-Hdrlase_AstB"/>
</dbReference>
<comment type="subunit">
    <text evidence="3">Homodimer.</text>
</comment>
<dbReference type="AlphaFoldDB" id="A0AAV3U4Y7"/>
<feature type="binding site" evidence="3">
    <location>
        <position position="118"/>
    </location>
    <ligand>
        <name>substrate</name>
    </ligand>
</feature>
<comment type="pathway">
    <text evidence="3">Amino-acid degradation; L-arginine degradation via AST pathway; L-glutamate and succinate from L-arginine: step 2/5.</text>
</comment>
<dbReference type="GO" id="GO:0019544">
    <property type="term" value="P:L-arginine catabolic process to L-glutamate"/>
    <property type="evidence" value="ECO:0007669"/>
    <property type="project" value="UniProtKB-UniRule"/>
</dbReference>
<feature type="active site" evidence="3">
    <location>
        <position position="257"/>
    </location>
</feature>
<feature type="binding site" evidence="3">
    <location>
        <begin position="145"/>
        <end position="146"/>
    </location>
    <ligand>
        <name>substrate</name>
    </ligand>
</feature>
<dbReference type="GO" id="GO:0009015">
    <property type="term" value="F:N-succinylarginine dihydrolase activity"/>
    <property type="evidence" value="ECO:0007669"/>
    <property type="project" value="UniProtKB-UniRule"/>
</dbReference>
<dbReference type="EC" id="3.5.3.23" evidence="3 4"/>
<evidence type="ECO:0000313" key="5">
    <source>
        <dbReference type="EMBL" id="GAA4948213.1"/>
    </source>
</evidence>
<protein>
    <recommendedName>
        <fullName evidence="3 4">N-succinylarginine dihydrolase</fullName>
        <ecNumber evidence="3 4">3.5.3.23</ecNumber>
    </recommendedName>
</protein>
<comment type="similarity">
    <text evidence="3">Belongs to the succinylarginine dihydrolase family.</text>
</comment>
<proteinExistence type="inferred from homology"/>
<dbReference type="InterPro" id="IPR037031">
    <property type="entry name" value="AstB_sf"/>
</dbReference>
<dbReference type="Proteomes" id="UP001409585">
    <property type="component" value="Unassembled WGS sequence"/>
</dbReference>
<dbReference type="PANTHER" id="PTHR30420">
    <property type="entry name" value="N-SUCCINYLARGININE DIHYDROLASE"/>
    <property type="match status" value="1"/>
</dbReference>
<evidence type="ECO:0000256" key="2">
    <source>
        <dbReference type="ARBA" id="ARBA00022801"/>
    </source>
</evidence>